<dbReference type="CDD" id="cd22673">
    <property type="entry name" value="FHA_Ki67"/>
    <property type="match status" value="1"/>
</dbReference>
<feature type="region of interest" description="Disordered" evidence="7">
    <location>
        <begin position="2201"/>
        <end position="2336"/>
    </location>
</feature>
<feature type="compositionally biased region" description="Basic and acidic residues" evidence="7">
    <location>
        <begin position="2403"/>
        <end position="2423"/>
    </location>
</feature>
<feature type="compositionally biased region" description="Basic residues" evidence="7">
    <location>
        <begin position="2228"/>
        <end position="2237"/>
    </location>
</feature>
<feature type="region of interest" description="Disordered" evidence="7">
    <location>
        <begin position="292"/>
        <end position="347"/>
    </location>
</feature>
<dbReference type="Proteomes" id="UP000694941">
    <property type="component" value="Unplaced"/>
</dbReference>
<evidence type="ECO:0000313" key="9">
    <source>
        <dbReference type="Proteomes" id="UP000694941"/>
    </source>
</evidence>
<evidence type="ECO:0000256" key="7">
    <source>
        <dbReference type="SAM" id="MobiDB-lite"/>
    </source>
</evidence>
<feature type="compositionally biased region" description="Basic residues" evidence="7">
    <location>
        <begin position="1687"/>
        <end position="1696"/>
    </location>
</feature>
<feature type="compositionally biased region" description="Basic residues" evidence="7">
    <location>
        <begin position="195"/>
        <end position="208"/>
    </location>
</feature>
<proteinExistence type="predicted"/>
<feature type="region of interest" description="Disordered" evidence="7">
    <location>
        <begin position="1266"/>
        <end position="1495"/>
    </location>
</feature>
<feature type="compositionally biased region" description="Basic residues" evidence="7">
    <location>
        <begin position="149"/>
        <end position="166"/>
    </location>
</feature>
<name>A0ABM1T037_LIMPO</name>
<reference evidence="10 11" key="1">
    <citation type="submission" date="2025-05" db="UniProtKB">
        <authorList>
            <consortium name="RefSeq"/>
        </authorList>
    </citation>
    <scope>IDENTIFICATION</scope>
    <source>
        <tissue evidence="10 11">Muscle</tissue>
    </source>
</reference>
<feature type="compositionally biased region" description="Polar residues" evidence="7">
    <location>
        <begin position="1677"/>
        <end position="1686"/>
    </location>
</feature>
<feature type="compositionally biased region" description="Basic and acidic residues" evidence="7">
    <location>
        <begin position="292"/>
        <end position="303"/>
    </location>
</feature>
<feature type="region of interest" description="Disordered" evidence="7">
    <location>
        <begin position="2351"/>
        <end position="2481"/>
    </location>
</feature>
<evidence type="ECO:0000256" key="5">
    <source>
        <dbReference type="ARBA" id="ARBA00023242"/>
    </source>
</evidence>
<dbReference type="RefSeq" id="XP_022249242.1">
    <property type="nucleotide sequence ID" value="XM_022393534.1"/>
</dbReference>
<evidence type="ECO:0000256" key="3">
    <source>
        <dbReference type="ARBA" id="ARBA00022553"/>
    </source>
</evidence>
<dbReference type="Pfam" id="PF00498">
    <property type="entry name" value="FHA"/>
    <property type="match status" value="1"/>
</dbReference>
<feature type="compositionally biased region" description="Polar residues" evidence="7">
    <location>
        <begin position="579"/>
        <end position="590"/>
    </location>
</feature>
<dbReference type="InterPro" id="IPR029334">
    <property type="entry name" value="PP1-bd"/>
</dbReference>
<dbReference type="PANTHER" id="PTHR21603">
    <property type="entry name" value="ANTIGEN KI-67-LIKE PROTEIN"/>
    <property type="match status" value="1"/>
</dbReference>
<feature type="region of interest" description="Disordered" evidence="7">
    <location>
        <begin position="2030"/>
        <end position="2123"/>
    </location>
</feature>
<dbReference type="RefSeq" id="XP_022249243.1">
    <property type="nucleotide sequence ID" value="XM_022393535.1"/>
</dbReference>
<dbReference type="InterPro" id="IPR008984">
    <property type="entry name" value="SMAD_FHA_dom_sf"/>
</dbReference>
<evidence type="ECO:0000259" key="8">
    <source>
        <dbReference type="PROSITE" id="PS50006"/>
    </source>
</evidence>
<organism evidence="9 11">
    <name type="scientific">Limulus polyphemus</name>
    <name type="common">Atlantic horseshoe crab</name>
    <dbReference type="NCBI Taxonomy" id="6850"/>
    <lineage>
        <taxon>Eukaryota</taxon>
        <taxon>Metazoa</taxon>
        <taxon>Ecdysozoa</taxon>
        <taxon>Arthropoda</taxon>
        <taxon>Chelicerata</taxon>
        <taxon>Merostomata</taxon>
        <taxon>Xiphosura</taxon>
        <taxon>Limulidae</taxon>
        <taxon>Limulus</taxon>
    </lineage>
</organism>
<dbReference type="PANTHER" id="PTHR21603:SF18">
    <property type="entry name" value="ANTIGEN KI-67-LIKE PROTEIN"/>
    <property type="match status" value="1"/>
</dbReference>
<feature type="compositionally biased region" description="Polar residues" evidence="7">
    <location>
        <begin position="1652"/>
        <end position="1665"/>
    </location>
</feature>
<dbReference type="Pfam" id="PF15276">
    <property type="entry name" value="PP1_bind"/>
    <property type="match status" value="1"/>
</dbReference>
<feature type="compositionally biased region" description="Basic and acidic residues" evidence="7">
    <location>
        <begin position="1627"/>
        <end position="1643"/>
    </location>
</feature>
<feature type="compositionally biased region" description="Polar residues" evidence="7">
    <location>
        <begin position="2299"/>
        <end position="2323"/>
    </location>
</feature>
<feature type="compositionally biased region" description="Basic and acidic residues" evidence="7">
    <location>
        <begin position="2238"/>
        <end position="2259"/>
    </location>
</feature>
<feature type="compositionally biased region" description="Polar residues" evidence="7">
    <location>
        <begin position="423"/>
        <end position="432"/>
    </location>
</feature>
<dbReference type="SUPFAM" id="SSF49879">
    <property type="entry name" value="SMAD/FHA domain"/>
    <property type="match status" value="1"/>
</dbReference>
<dbReference type="PROSITE" id="PS50006">
    <property type="entry name" value="FHA_DOMAIN"/>
    <property type="match status" value="1"/>
</dbReference>
<dbReference type="GeneID" id="106465611"/>
<feature type="compositionally biased region" description="Polar residues" evidence="7">
    <location>
        <begin position="2447"/>
        <end position="2481"/>
    </location>
</feature>
<feature type="compositionally biased region" description="Polar residues" evidence="7">
    <location>
        <begin position="1734"/>
        <end position="1747"/>
    </location>
</feature>
<protein>
    <submittedName>
        <fullName evidence="10 11">Proliferation marker protein Ki-67-like isoform X1</fullName>
    </submittedName>
</protein>
<keyword evidence="3" id="KW-0597">Phosphoprotein</keyword>
<feature type="region of interest" description="Disordered" evidence="7">
    <location>
        <begin position="395"/>
        <end position="452"/>
    </location>
</feature>
<feature type="compositionally biased region" description="Low complexity" evidence="7">
    <location>
        <begin position="1613"/>
        <end position="1625"/>
    </location>
</feature>
<keyword evidence="4" id="KW-0832">Ubl conjugation</keyword>
<keyword evidence="9" id="KW-1185">Reference proteome</keyword>
<keyword evidence="2" id="KW-1017">Isopeptide bond</keyword>
<feature type="compositionally biased region" description="Polar residues" evidence="7">
    <location>
        <begin position="1433"/>
        <end position="1442"/>
    </location>
</feature>
<feature type="compositionally biased region" description="Polar residues" evidence="7">
    <location>
        <begin position="1409"/>
        <end position="1419"/>
    </location>
</feature>
<accession>A0ABM1T037</accession>
<feature type="region of interest" description="Disordered" evidence="7">
    <location>
        <begin position="658"/>
        <end position="677"/>
    </location>
</feature>
<feature type="region of interest" description="Disordered" evidence="7">
    <location>
        <begin position="1592"/>
        <end position="1705"/>
    </location>
</feature>
<dbReference type="InterPro" id="IPR000253">
    <property type="entry name" value="FHA_dom"/>
</dbReference>
<feature type="compositionally biased region" description="Polar residues" evidence="7">
    <location>
        <begin position="1756"/>
        <end position="1768"/>
    </location>
</feature>
<feature type="region of interest" description="Disordered" evidence="7">
    <location>
        <begin position="1801"/>
        <end position="1835"/>
    </location>
</feature>
<feature type="compositionally biased region" description="Polar residues" evidence="7">
    <location>
        <begin position="1592"/>
        <end position="1603"/>
    </location>
</feature>
<gene>
    <name evidence="10 11" type="primary">LOC106465611</name>
</gene>
<feature type="compositionally biased region" description="Basic residues" evidence="7">
    <location>
        <begin position="660"/>
        <end position="674"/>
    </location>
</feature>
<feature type="region of interest" description="Disordered" evidence="7">
    <location>
        <begin position="1514"/>
        <end position="1576"/>
    </location>
</feature>
<feature type="compositionally biased region" description="Basic and acidic residues" evidence="7">
    <location>
        <begin position="2067"/>
        <end position="2077"/>
    </location>
</feature>
<feature type="compositionally biased region" description="Polar residues" evidence="7">
    <location>
        <begin position="1351"/>
        <end position="1360"/>
    </location>
</feature>
<comment type="subcellular location">
    <subcellularLocation>
        <location evidence="1">Nucleus</location>
    </subcellularLocation>
</comment>
<feature type="compositionally biased region" description="Polar residues" evidence="7">
    <location>
        <begin position="1814"/>
        <end position="1835"/>
    </location>
</feature>
<feature type="compositionally biased region" description="Polar residues" evidence="7">
    <location>
        <begin position="2352"/>
        <end position="2377"/>
    </location>
</feature>
<feature type="compositionally biased region" description="Low complexity" evidence="7">
    <location>
        <begin position="304"/>
        <end position="317"/>
    </location>
</feature>
<feature type="compositionally biased region" description="Polar residues" evidence="7">
    <location>
        <begin position="1450"/>
        <end position="1464"/>
    </location>
</feature>
<feature type="compositionally biased region" description="Polar residues" evidence="7">
    <location>
        <begin position="1298"/>
        <end position="1319"/>
    </location>
</feature>
<feature type="domain" description="FHA" evidence="8">
    <location>
        <begin position="27"/>
        <end position="77"/>
    </location>
</feature>
<feature type="region of interest" description="Disordered" evidence="7">
    <location>
        <begin position="129"/>
        <end position="265"/>
    </location>
</feature>
<evidence type="ECO:0000256" key="4">
    <source>
        <dbReference type="ARBA" id="ARBA00022843"/>
    </source>
</evidence>
<feature type="compositionally biased region" description="Polar residues" evidence="7">
    <location>
        <begin position="1474"/>
        <end position="1483"/>
    </location>
</feature>
<evidence type="ECO:0000313" key="10">
    <source>
        <dbReference type="RefSeq" id="XP_022249242.1"/>
    </source>
</evidence>
<keyword evidence="6" id="KW-0131">Cell cycle</keyword>
<evidence type="ECO:0000256" key="6">
    <source>
        <dbReference type="ARBA" id="ARBA00023306"/>
    </source>
</evidence>
<dbReference type="SMART" id="SM00240">
    <property type="entry name" value="FHA"/>
    <property type="match status" value="1"/>
</dbReference>
<evidence type="ECO:0000313" key="11">
    <source>
        <dbReference type="RefSeq" id="XP_022249243.1"/>
    </source>
</evidence>
<feature type="compositionally biased region" description="Low complexity" evidence="7">
    <location>
        <begin position="182"/>
        <end position="194"/>
    </location>
</feature>
<sequence>MPLFGKIVIIKRSGQDGSTFPLIADKCLFGRGNDCDIRVQLPNVSREHCMLTVDKNEKVHLTSLTNMNLTLLNGLSVTHKTPVNHKNIITVIDRNFRFEYPPNSIHRPYPTPEKDEHIPLNCEQATPAPNAASVMKSPSQIPAESVSPSKKKTSPGKTPVSRKKSLSKSPPSLKKVPEKTVTKSPKNSSTPSPKNIKKPGSSKKKSPKSGKVSVEKRKLSPNIDDYGTSTKKKRVSFGPVLSPEQFDINMPPSTPLKRGSFPSRRTSVPNYFGSPILTHFATLRKGRVSEVPRELKINEESPQKKSSSSPKRLSSENNQKENALSKKSSKSPGNKKMASPSIATSHAVSVNHLNESISKTLKVNTSLVQKPASVKGSKIRPKAFYASTKKRISMPNQLLKQKYESSMTKRRNSDSNIKRSTKNSHSLTSLREVNNKDSSDNSTNGPISVTSKNDKEIVCNKLKNLPNSHGRYKTKKISLTPKASQGASVSISKNSVEAIKKPVRNSRSPRTIEKRSSISLLYGVKSPQVKQILKARKVRSVSPQCIQEKKALKSSLLDITCNGNKQLSSSFNEMSLKNSQPISLTPSNLGLSKRVSSKTPPSLTSPEMGETITRSSAKKRMISPKVVTPVSKPATPSDSKKSAVHATKILTPLSNINKKTTPRVKTGKTPRKSPKTVNKQLWSEVLKKGLMQKGIVATKKTAKKLALKKSLKTTKNQVKSQTATPLKAPLLNSTGHADSPATIYITKKVKARIALTRKGRKTPYKNIIKQMKIGSKKSETPETSFTGVESLLKTPKPFSRRKSLNKFQNVNSNMFSSLSPDKLPNVSDDLSVLHKGKTNQSCLMSDFLNDNSLVKSDVEIPLKSNSRTKKLTPKQGKEKEEMSVRDILEYTNVTVNENDKLKSDGKTVVKKFVETPQRTPPACYINGEGIKEIVHTSSTLPNVDYRTVKGAKRLAQIPKSAPRALKRLVNTPQADYRNVEGIKRLFKTSRSGPKPLKRLVHTPQADYRNVKGIKRLVKTPKSNHKALKNLINTPQADYRNVEGIKRLVKTPRSEPKALKRLVNTPQADYRNVEGIKRLVRTPSDTPKADYSNTEGIKRLLRNPEKVPQSDYTDVEGVRELMKQRNGTPRNIQHLKQVKTPNRSPRASFSNLSGIHSLFKMPETLPEPDFTGLAEIFVTPEISKQSQTPASKKTKRTKIRHTPSADVILPSVLKQKVITTINDAAMKETEKNETSHYLTTRSTRRGEAEIISVKNKNQLETIGNRISSGMIDNEEQPKAIETPGINLSSTPKGRRGQKEQTTQDQSGNLVLSATNVSSTPKGRRGRKPQQNQDQSEAFFLSITDDKIKQTDTSETNMSNTPKGRRGRKPQQNQEQSEAFFLSITDNKIKQTDTTETNMSNTPKRRRGRKPQQNQDQSETFFLSAIDDKIKQTDTTETNMSNTSKGRRGRKPQQNQDQSETFLLSTTDDKIKQTGALETNISNTPKGRRSRKKLLNQDQSEALVLSVLDDKIKQTGTSETNISSTHKKRRGRKPQQDQDQSLLLSVTDDKIKQTDIIEMNISSTPKGRRGQKQQLSQDQSEILVLSVTDDKIKQINSPETNISNTPKRRRGRKPQQNQNQSENLLLSATDDKIKQTDKLETDISRTLKGRRGQKQQLNQDQSETPILSATDEKIKEIKSPQTNVSNTPKGRRGRKPKQNRNQSETLLPYTTDDKIKQTDILETNVSRILKGRRCQKQQLNQDQSETPILSATDEKIKQINSPETNVSNTPKGRRGRKPQQNQSETCLLVATDDKIKQTDTLETNVSRAFKGRRGQKQQLSQNHSETPVLSPSTDKPSVLNAPNSKAGFDKTPEFNIYSTSKVTKDLKRKKAAKDKSEVSVMSTTTNICKISGISDQNVLSTPMRNQNNIFPQKQCDALVSSAKATKIKSVENTDTVISSTPIKRKGRPKKTLNETISENHFTGTLVVTKRSSLSPDTKNISGSPKRKRLLESNITDDFSKKDSSVISVVGEVSKDAALKQIIMSCGRKLRTKEEDHVEAPIPVDQQVELTPKLRGRKRGRNQGKSATPEQKDKNIEKTQETSPTPAKKLKKMEEQVITPLPVSKKGRKKKFVSLEGNNQKEKDFQKDQNISNIITQTTGSAKQGQKKANNEVYKTVNFKGLNTDNDETLNNKINHAQKTNTRSRKRRLENSIDISKNVEELSSVSPKAASKQTVKRGKSAQAKSDLISPHSKKGNKRIHQSPEAKVEFDKIMQNDKSEPTVRRSGQRKNQTLQAGKKVRQLKAVSEEVPARKTRDRRVYESTESPNVANKDNSTISPETKIVSKTRSSRVGRKQVAQKNVEVDAEKITVKCDNIPNTKGNESQITSIKQEQEMSTQQKKTVIGRRKIVTVNEKSEIPVKSAKGQNEGRGKKIQEPSSSGKEKHPQPDLGIMNTTDVQIPLVKGRRGRKAQSSVKTSQASPTLKTRATRSSTRAIKSVQGGSKQ</sequence>
<keyword evidence="5" id="KW-0539">Nucleus</keyword>
<evidence type="ECO:0000256" key="2">
    <source>
        <dbReference type="ARBA" id="ARBA00022499"/>
    </source>
</evidence>
<feature type="compositionally biased region" description="Basic and acidic residues" evidence="7">
    <location>
        <begin position="2282"/>
        <end position="2298"/>
    </location>
</feature>
<dbReference type="Gene3D" id="2.60.200.20">
    <property type="match status" value="1"/>
</dbReference>
<feature type="compositionally biased region" description="Polar residues" evidence="7">
    <location>
        <begin position="440"/>
        <end position="451"/>
    </location>
</feature>
<evidence type="ECO:0000256" key="1">
    <source>
        <dbReference type="ARBA" id="ARBA00004123"/>
    </source>
</evidence>
<feature type="region of interest" description="Disordered" evidence="7">
    <location>
        <begin position="1731"/>
        <end position="1784"/>
    </location>
</feature>
<feature type="region of interest" description="Disordered" evidence="7">
    <location>
        <begin position="579"/>
        <end position="621"/>
    </location>
</feature>